<evidence type="ECO:0000313" key="1">
    <source>
        <dbReference type="EMBL" id="CAD7093137.1"/>
    </source>
</evidence>
<dbReference type="InterPro" id="IPR031751">
    <property type="entry name" value="DUF4735"/>
</dbReference>
<sequence>MNLQYLILAYFCVEIECTCNIAQSFQKIHRWALDRKSFSSDVYFGLFIAKGVLSSTNHSIDEGFMNNLFLKVPRMETNIYKRIALDGLGEDYLQLEGHLLHDMLLAEPLEGKLTTLTNYLEGIDTGVPSRELSDICIAQALSSSSCMISSECMSLITSNDASKGYHKTHQILFALMLRGRCRESRLMHNISMRVILANLCSSVLNELRWVAFLQYPTFLRDLIVEQTVHLQRISEAVNCHREFPAFKIKNSHRRKVILIITSISNGLSSSD</sequence>
<protein>
    <submittedName>
        <fullName evidence="1">Uncharacterized protein</fullName>
    </submittedName>
</protein>
<dbReference type="InParanoid" id="A0A7R8Z4M8"/>
<dbReference type="GO" id="GO:0016020">
    <property type="term" value="C:membrane"/>
    <property type="evidence" value="ECO:0007669"/>
    <property type="project" value="TreeGrafter"/>
</dbReference>
<dbReference type="PANTHER" id="PTHR33539:SF1">
    <property type="entry name" value="UPF0764 PROTEIN C16ORF89"/>
    <property type="match status" value="1"/>
</dbReference>
<dbReference type="OrthoDB" id="5949187at2759"/>
<proteinExistence type="predicted"/>
<dbReference type="GO" id="GO:0005829">
    <property type="term" value="C:cytosol"/>
    <property type="evidence" value="ECO:0007669"/>
    <property type="project" value="TreeGrafter"/>
</dbReference>
<keyword evidence="2" id="KW-1185">Reference proteome</keyword>
<name>A0A7R8Z4M8_HERIL</name>
<dbReference type="Proteomes" id="UP000594454">
    <property type="component" value="Chromosome 6"/>
</dbReference>
<accession>A0A7R8Z4M8</accession>
<gene>
    <name evidence="1" type="ORF">HERILL_LOCUS15442</name>
</gene>
<organism evidence="1 2">
    <name type="scientific">Hermetia illucens</name>
    <name type="common">Black soldier fly</name>
    <dbReference type="NCBI Taxonomy" id="343691"/>
    <lineage>
        <taxon>Eukaryota</taxon>
        <taxon>Metazoa</taxon>
        <taxon>Ecdysozoa</taxon>
        <taxon>Arthropoda</taxon>
        <taxon>Hexapoda</taxon>
        <taxon>Insecta</taxon>
        <taxon>Pterygota</taxon>
        <taxon>Neoptera</taxon>
        <taxon>Endopterygota</taxon>
        <taxon>Diptera</taxon>
        <taxon>Brachycera</taxon>
        <taxon>Stratiomyomorpha</taxon>
        <taxon>Stratiomyidae</taxon>
        <taxon>Hermetiinae</taxon>
        <taxon>Hermetia</taxon>
    </lineage>
</organism>
<dbReference type="AlphaFoldDB" id="A0A7R8Z4M8"/>
<dbReference type="PANTHER" id="PTHR33539">
    <property type="entry name" value="UPF0764 PROTEIN C16ORF89"/>
    <property type="match status" value="1"/>
</dbReference>
<evidence type="ECO:0000313" key="2">
    <source>
        <dbReference type="Proteomes" id="UP000594454"/>
    </source>
</evidence>
<dbReference type="EMBL" id="LR899014">
    <property type="protein sequence ID" value="CAD7093137.1"/>
    <property type="molecule type" value="Genomic_DNA"/>
</dbReference>
<dbReference type="Pfam" id="PF15882">
    <property type="entry name" value="DUF4735"/>
    <property type="match status" value="1"/>
</dbReference>
<reference evidence="1 2" key="1">
    <citation type="submission" date="2020-11" db="EMBL/GenBank/DDBJ databases">
        <authorList>
            <person name="Wallbank WR R."/>
            <person name="Pardo Diaz C."/>
            <person name="Kozak K."/>
            <person name="Martin S."/>
            <person name="Jiggins C."/>
            <person name="Moest M."/>
            <person name="Warren A I."/>
            <person name="Generalovic N T."/>
            <person name="Byers J.R.P. K."/>
            <person name="Montejo-Kovacevich G."/>
            <person name="Yen C E."/>
        </authorList>
    </citation>
    <scope>NUCLEOTIDE SEQUENCE [LARGE SCALE GENOMIC DNA]</scope>
</reference>